<comment type="caution">
    <text evidence="2">The sequence shown here is derived from an EMBL/GenBank/DDBJ whole genome shotgun (WGS) entry which is preliminary data.</text>
</comment>
<evidence type="ECO:0000313" key="2">
    <source>
        <dbReference type="EMBL" id="MBA8912393.1"/>
    </source>
</evidence>
<organism evidence="2 3">
    <name type="scientific">Methylorubrum thiocyanatum</name>
    <dbReference type="NCBI Taxonomy" id="47958"/>
    <lineage>
        <taxon>Bacteria</taxon>
        <taxon>Pseudomonadati</taxon>
        <taxon>Pseudomonadota</taxon>
        <taxon>Alphaproteobacteria</taxon>
        <taxon>Hyphomicrobiales</taxon>
        <taxon>Methylobacteriaceae</taxon>
        <taxon>Methylorubrum</taxon>
    </lineage>
</organism>
<gene>
    <name evidence="2" type="ORF">HNR51_001461</name>
</gene>
<accession>A0AA40S0U6</accession>
<dbReference type="AlphaFoldDB" id="A0AA40S0U6"/>
<sequence>MGLVGIRRGLFPDAPPYRPNLPSTTHPELAA</sequence>
<proteinExistence type="predicted"/>
<evidence type="ECO:0000313" key="3">
    <source>
        <dbReference type="Proteomes" id="UP000543554"/>
    </source>
</evidence>
<dbReference type="Proteomes" id="UP000543554">
    <property type="component" value="Unassembled WGS sequence"/>
</dbReference>
<name>A0AA40S0U6_9HYPH</name>
<protein>
    <submittedName>
        <fullName evidence="2">Uncharacterized protein</fullName>
    </submittedName>
</protein>
<keyword evidence="3" id="KW-1185">Reference proteome</keyword>
<feature type="compositionally biased region" description="Polar residues" evidence="1">
    <location>
        <begin position="21"/>
        <end position="31"/>
    </location>
</feature>
<feature type="region of interest" description="Disordered" evidence="1">
    <location>
        <begin position="11"/>
        <end position="31"/>
    </location>
</feature>
<reference evidence="2 3" key="1">
    <citation type="submission" date="2020-08" db="EMBL/GenBank/DDBJ databases">
        <title>Genomic Encyclopedia of Type Strains, Phase IV (KMG-IV): sequencing the most valuable type-strain genomes for metagenomic binning, comparative biology and taxonomic classification.</title>
        <authorList>
            <person name="Goeker M."/>
        </authorList>
    </citation>
    <scope>NUCLEOTIDE SEQUENCE [LARGE SCALE GENOMIC DNA]</scope>
    <source>
        <strain evidence="2 3">DSM 11490</strain>
    </source>
</reference>
<evidence type="ECO:0000256" key="1">
    <source>
        <dbReference type="SAM" id="MobiDB-lite"/>
    </source>
</evidence>
<dbReference type="EMBL" id="JACJIB010000002">
    <property type="protein sequence ID" value="MBA8912393.1"/>
    <property type="molecule type" value="Genomic_DNA"/>
</dbReference>